<evidence type="ECO:0000256" key="1">
    <source>
        <dbReference type="SAM" id="MobiDB-lite"/>
    </source>
</evidence>
<evidence type="ECO:0000313" key="3">
    <source>
        <dbReference type="Proteomes" id="UP001432128"/>
    </source>
</evidence>
<dbReference type="PANTHER" id="PTHR34853:SF1">
    <property type="entry name" value="LIPASE 5"/>
    <property type="match status" value="1"/>
</dbReference>
<organism evidence="2 3">
    <name type="scientific">Williamsia herbipolensis</name>
    <dbReference type="NCBI Taxonomy" id="1603258"/>
    <lineage>
        <taxon>Bacteria</taxon>
        <taxon>Bacillati</taxon>
        <taxon>Actinomycetota</taxon>
        <taxon>Actinomycetes</taxon>
        <taxon>Mycobacteriales</taxon>
        <taxon>Nocardiaceae</taxon>
        <taxon>Williamsia</taxon>
    </lineage>
</organism>
<dbReference type="Gene3D" id="1.10.260.130">
    <property type="match status" value="1"/>
</dbReference>
<feature type="compositionally biased region" description="Basic and acidic residues" evidence="1">
    <location>
        <begin position="13"/>
        <end position="31"/>
    </location>
</feature>
<dbReference type="EMBL" id="CP108021">
    <property type="protein sequence ID" value="WUM18621.1"/>
    <property type="molecule type" value="Genomic_DNA"/>
</dbReference>
<sequence>MAPSSHPFVGTSHSDRGQGRDVGYRRTTDTTECPIHTEDVPISVHDSAAASPERPFVAPHDDAAAHRRPLLPADDPFYRASGGFEDTVPGTVLRSRDVTLAFLGVVRQRIRATQLAFRSTDSQGEPMVAVTTVLLPPGRDRNAECPIVSYQCAIDAITGRCFPSYALRLRARAVGALPQFEFLLIAALLAEGWAVSIPDHEGPRGLWGIPREPGHIVLDGVRAALDHAPLGLRHDAPVGFWGYSGGGLASAWAAEMYAEHAPELNVVGAVLGSPVGDLGNTYIRLNGGLFSGLPALVVGALQHVYPDLQRIIDRHTTPRGKIALARLQRATTVEAVLRFMFTDMDDMLDRPLAEILATPEVRAVFDEIRLGRSAPAMPVLIVQAVNDRIVSVDDIDALAAAYAAGGTSVTYHRDRFSEHMLMHPMAAPTALRWLRERIEGRPIDENRQRTTWPTLLNPSTFRGMLRLGAISARVVTGRTIGRRELSELDR</sequence>
<dbReference type="Pfam" id="PF03583">
    <property type="entry name" value="LIP"/>
    <property type="match status" value="1"/>
</dbReference>
<dbReference type="RefSeq" id="WP_328856232.1">
    <property type="nucleotide sequence ID" value="NZ_CP108021.1"/>
</dbReference>
<dbReference type="SUPFAM" id="SSF53474">
    <property type="entry name" value="alpha/beta-Hydrolases"/>
    <property type="match status" value="1"/>
</dbReference>
<feature type="region of interest" description="Disordered" evidence="1">
    <location>
        <begin position="1"/>
        <end position="31"/>
    </location>
</feature>
<dbReference type="AlphaFoldDB" id="A0AAU4JXX4"/>
<dbReference type="Gene3D" id="3.40.50.1820">
    <property type="entry name" value="alpha/beta hydrolase"/>
    <property type="match status" value="1"/>
</dbReference>
<dbReference type="InterPro" id="IPR029058">
    <property type="entry name" value="AB_hydrolase_fold"/>
</dbReference>
<dbReference type="GO" id="GO:0004806">
    <property type="term" value="F:triacylglycerol lipase activity"/>
    <property type="evidence" value="ECO:0007669"/>
    <property type="project" value="InterPro"/>
</dbReference>
<keyword evidence="3" id="KW-1185">Reference proteome</keyword>
<protein>
    <submittedName>
        <fullName evidence="2">Lipase family protein</fullName>
    </submittedName>
</protein>
<name>A0AAU4JXX4_9NOCA</name>
<dbReference type="Proteomes" id="UP001432128">
    <property type="component" value="Chromosome"/>
</dbReference>
<dbReference type="GO" id="GO:0016042">
    <property type="term" value="P:lipid catabolic process"/>
    <property type="evidence" value="ECO:0007669"/>
    <property type="project" value="InterPro"/>
</dbReference>
<reference evidence="2 3" key="1">
    <citation type="submission" date="2022-10" db="EMBL/GenBank/DDBJ databases">
        <title>The complete genomes of actinobacterial strains from the NBC collection.</title>
        <authorList>
            <person name="Joergensen T.S."/>
            <person name="Alvarez Arevalo M."/>
            <person name="Sterndorff E.B."/>
            <person name="Faurdal D."/>
            <person name="Vuksanovic O."/>
            <person name="Mourched A.-S."/>
            <person name="Charusanti P."/>
            <person name="Shaw S."/>
            <person name="Blin K."/>
            <person name="Weber T."/>
        </authorList>
    </citation>
    <scope>NUCLEOTIDE SEQUENCE [LARGE SCALE GENOMIC DNA]</scope>
    <source>
        <strain evidence="2 3">NBC_00319</strain>
    </source>
</reference>
<evidence type="ECO:0000313" key="2">
    <source>
        <dbReference type="EMBL" id="WUM18621.1"/>
    </source>
</evidence>
<accession>A0AAU4JXX4</accession>
<dbReference type="PANTHER" id="PTHR34853">
    <property type="match status" value="1"/>
</dbReference>
<proteinExistence type="predicted"/>
<gene>
    <name evidence="2" type="ORF">OG579_12810</name>
</gene>
<dbReference type="KEGG" id="whr:OG579_12810"/>
<dbReference type="InterPro" id="IPR005152">
    <property type="entry name" value="Lipase_secreted"/>
</dbReference>